<gene>
    <name evidence="1" type="ORF">GPM918_LOCUS21618</name>
    <name evidence="2" type="ORF">OVA965_LOCUS22120</name>
    <name evidence="3" type="ORF">SRO942_LOCUS21615</name>
    <name evidence="4" type="ORF">TMI583_LOCUS22835</name>
</gene>
<dbReference type="Proteomes" id="UP000682733">
    <property type="component" value="Unassembled WGS sequence"/>
</dbReference>
<evidence type="ECO:0000313" key="4">
    <source>
        <dbReference type="EMBL" id="CAF3973341.1"/>
    </source>
</evidence>
<sequence>MVDIIVFNGNAMEEIRLKRNFTLSDLVTSVKSRLNRFDMNLHILQIQDDIRRRYMDFDEYYFERFQPRFLSSPTGSSPLVFRMIEKTITLDIHKLKTCEDMMLEEQLDELELDGDDAEQLDISNCTENSINRSHGWSMEDSEEKPSEEATELMEVLDPNKQLRGSAYVGRAVSSKEQKTQVAGRRRPVYRRLSQAIANQLRVRKKETVA</sequence>
<dbReference type="Proteomes" id="UP000677228">
    <property type="component" value="Unassembled WGS sequence"/>
</dbReference>
<organism evidence="1 5">
    <name type="scientific">Didymodactylos carnosus</name>
    <dbReference type="NCBI Taxonomy" id="1234261"/>
    <lineage>
        <taxon>Eukaryota</taxon>
        <taxon>Metazoa</taxon>
        <taxon>Spiralia</taxon>
        <taxon>Gnathifera</taxon>
        <taxon>Rotifera</taxon>
        <taxon>Eurotatoria</taxon>
        <taxon>Bdelloidea</taxon>
        <taxon>Philodinida</taxon>
        <taxon>Philodinidae</taxon>
        <taxon>Didymodactylos</taxon>
    </lineage>
</organism>
<evidence type="ECO:0000313" key="3">
    <source>
        <dbReference type="EMBL" id="CAF3923302.1"/>
    </source>
</evidence>
<evidence type="ECO:0000313" key="2">
    <source>
        <dbReference type="EMBL" id="CAF1161616.1"/>
    </source>
</evidence>
<dbReference type="EMBL" id="CAJNOQ010007166">
    <property type="protein sequence ID" value="CAF1159810.1"/>
    <property type="molecule type" value="Genomic_DNA"/>
</dbReference>
<evidence type="ECO:0000313" key="5">
    <source>
        <dbReference type="Proteomes" id="UP000663829"/>
    </source>
</evidence>
<name>A0A814TD21_9BILA</name>
<dbReference type="EMBL" id="CAJOBA010033873">
    <property type="protein sequence ID" value="CAF3973341.1"/>
    <property type="molecule type" value="Genomic_DNA"/>
</dbReference>
<dbReference type="EMBL" id="CAJNOK010012349">
    <property type="protein sequence ID" value="CAF1161616.1"/>
    <property type="molecule type" value="Genomic_DNA"/>
</dbReference>
<evidence type="ECO:0000313" key="1">
    <source>
        <dbReference type="EMBL" id="CAF1159810.1"/>
    </source>
</evidence>
<reference evidence="1" key="1">
    <citation type="submission" date="2021-02" db="EMBL/GenBank/DDBJ databases">
        <authorList>
            <person name="Nowell W R."/>
        </authorList>
    </citation>
    <scope>NUCLEOTIDE SEQUENCE</scope>
</reference>
<accession>A0A814TD21</accession>
<dbReference type="Proteomes" id="UP000663829">
    <property type="component" value="Unassembled WGS sequence"/>
</dbReference>
<keyword evidence="5" id="KW-1185">Reference proteome</keyword>
<protein>
    <submittedName>
        <fullName evidence="1">Uncharacterized protein</fullName>
    </submittedName>
</protein>
<dbReference type="EMBL" id="CAJOBC010007166">
    <property type="protein sequence ID" value="CAF3923302.1"/>
    <property type="molecule type" value="Genomic_DNA"/>
</dbReference>
<proteinExistence type="predicted"/>
<comment type="caution">
    <text evidence="1">The sequence shown here is derived from an EMBL/GenBank/DDBJ whole genome shotgun (WGS) entry which is preliminary data.</text>
</comment>
<dbReference type="Proteomes" id="UP000681722">
    <property type="component" value="Unassembled WGS sequence"/>
</dbReference>
<dbReference type="AlphaFoldDB" id="A0A814TD21"/>